<evidence type="ECO:0000256" key="2">
    <source>
        <dbReference type="ARBA" id="ARBA00010609"/>
    </source>
</evidence>
<keyword evidence="3" id="KW-0406">Ion transport</keyword>
<keyword evidence="3" id="KW-0410">Iron transport</keyword>
<dbReference type="GO" id="GO:0010106">
    <property type="term" value="P:cellular response to iron ion starvation"/>
    <property type="evidence" value="ECO:0007669"/>
    <property type="project" value="TreeGrafter"/>
</dbReference>
<dbReference type="Pfam" id="PF07731">
    <property type="entry name" value="Cu-oxidase_2"/>
    <property type="match status" value="1"/>
</dbReference>
<accession>A0A4T0X0E4</accession>
<dbReference type="CDD" id="cd13851">
    <property type="entry name" value="CuRO_1_Fet3p"/>
    <property type="match status" value="1"/>
</dbReference>
<dbReference type="AlphaFoldDB" id="A0A4T0X0E4"/>
<dbReference type="PANTHER" id="PTHR11709">
    <property type="entry name" value="MULTI-COPPER OXIDASE"/>
    <property type="match status" value="1"/>
</dbReference>
<dbReference type="InterPro" id="IPR001117">
    <property type="entry name" value="Cu-oxidase_2nd"/>
</dbReference>
<evidence type="ECO:0000259" key="12">
    <source>
        <dbReference type="Pfam" id="PF07732"/>
    </source>
</evidence>
<dbReference type="InterPro" id="IPR011707">
    <property type="entry name" value="Cu-oxidase-like_N"/>
</dbReference>
<dbReference type="PROSITE" id="PS00080">
    <property type="entry name" value="MULTICOPPER_OXIDASE2"/>
    <property type="match status" value="1"/>
</dbReference>
<evidence type="ECO:0000259" key="10">
    <source>
        <dbReference type="Pfam" id="PF00394"/>
    </source>
</evidence>
<protein>
    <submittedName>
        <fullName evidence="13">Uncharacterized protein</fullName>
    </submittedName>
</protein>
<name>A0A4T0X0E4_9ASCO</name>
<reference evidence="13 14" key="1">
    <citation type="journal article" date="2019" name="Front. Genet.">
        <title>Whole-Genome Sequencing of the Opportunistic Yeast Pathogen Candida inconspicua Uncovers Its Hybrid Origin.</title>
        <authorList>
            <person name="Mixao V."/>
            <person name="Hansen A.P."/>
            <person name="Saus E."/>
            <person name="Boekhout T."/>
            <person name="Lass-Florl C."/>
            <person name="Gabaldon T."/>
        </authorList>
    </citation>
    <scope>NUCLEOTIDE SEQUENCE [LARGE SCALE GENOMIC DNA]</scope>
    <source>
        <strain evidence="13 14">CBS 180</strain>
    </source>
</reference>
<dbReference type="GO" id="GO:0033573">
    <property type="term" value="C:high-affinity iron permease complex"/>
    <property type="evidence" value="ECO:0007669"/>
    <property type="project" value="TreeGrafter"/>
</dbReference>
<comment type="caution">
    <text evidence="13">The sequence shown here is derived from an EMBL/GenBank/DDBJ whole genome shotgun (WGS) entry which is preliminary data.</text>
</comment>
<keyword evidence="3" id="KW-0813">Transport</keyword>
<gene>
    <name evidence="13" type="ORF">CANINC_003213</name>
</gene>
<evidence type="ECO:0000256" key="5">
    <source>
        <dbReference type="ARBA" id="ARBA00022729"/>
    </source>
</evidence>
<dbReference type="Gene3D" id="2.60.40.420">
    <property type="entry name" value="Cupredoxins - blue copper proteins"/>
    <property type="match status" value="3"/>
</dbReference>
<dbReference type="PANTHER" id="PTHR11709:SF361">
    <property type="entry name" value="IRON TRANSPORT MULTICOPPER OXIDASE FET3"/>
    <property type="match status" value="1"/>
</dbReference>
<dbReference type="Pfam" id="PF07732">
    <property type="entry name" value="Cu-oxidase_3"/>
    <property type="match status" value="1"/>
</dbReference>
<dbReference type="OrthoDB" id="2121828at2759"/>
<feature type="domain" description="Plastocyanin-like" evidence="12">
    <location>
        <begin position="35"/>
        <end position="149"/>
    </location>
</feature>
<keyword evidence="5 9" id="KW-0732">Signal</keyword>
<dbReference type="InterPro" id="IPR045087">
    <property type="entry name" value="Cu-oxidase_fam"/>
</dbReference>
<organism evidence="13 14">
    <name type="scientific">Pichia inconspicua</name>
    <dbReference type="NCBI Taxonomy" id="52247"/>
    <lineage>
        <taxon>Eukaryota</taxon>
        <taxon>Fungi</taxon>
        <taxon>Dikarya</taxon>
        <taxon>Ascomycota</taxon>
        <taxon>Saccharomycotina</taxon>
        <taxon>Pichiomycetes</taxon>
        <taxon>Pichiales</taxon>
        <taxon>Pichiaceae</taxon>
        <taxon>Pichia</taxon>
    </lineage>
</organism>
<evidence type="ECO:0000313" key="14">
    <source>
        <dbReference type="Proteomes" id="UP000307173"/>
    </source>
</evidence>
<dbReference type="InterPro" id="IPR002355">
    <property type="entry name" value="Cu_oxidase_Cu_BS"/>
</dbReference>
<keyword evidence="14" id="KW-1185">Reference proteome</keyword>
<dbReference type="InterPro" id="IPR033138">
    <property type="entry name" value="Cu_oxidase_CS"/>
</dbReference>
<feature type="domain" description="Plastocyanin-like" evidence="11">
    <location>
        <begin position="371"/>
        <end position="506"/>
    </location>
</feature>
<sequence length="645" mass="73493">MTAMHIIHRFLLALVCTTYCVSASQLHEFYFRAEYIIANPDGVFDKRVISFNGSWPLPTIEVNKGDRVKLHLTNGLDDATTSLHFHGLKMKSRNHMDGPVGVTQCPIAINETMVYDFIAEQTGTFWYHSHSGSQYSDGLRGVFIIHDKENEDNYKFDKELAWSISDWYHLTSQELVKKQLSRYNPTGAEPVPQNILFNDSRNVSIPIEYDTTYLIRIANIGIMVSQYFSIPGYEFEIIEQDGIYTKPTKADMIYLTVGQRVSILLKTKPKGEVDSNILIFTAIDESMLDVVPEDLELNSYNYLIYDEKLPNPHAPKWANDHDSFEPIDDMLVKPFYEREFLSEPDHTIEVVLHMENLGDGVNYAFFNNHTYVAPKVPTLLTVLSAPKNLLKDSRIYGSNTNSFILNSGDVIELVINNEDDNIHPMHMHGHQFQVVARSQGFDEPVHYDPGNSKLDEHPMLRDTLAVKGNGYSVMRFRANNPGVWFFHCHLDFHLEQGLALTLIEAPDLIDIELPESHKHLCEAAGMPWEGNAAGKSNNFLDLEGENLQPPPLPDGFTLKGYIALLACTLIALWGLFNIYEFGMKDVSITPQERLSTERKVTRKYIEALEELKNTSILKGESEEFINEIDNLLQQVISINKRLDQL</sequence>
<evidence type="ECO:0000256" key="1">
    <source>
        <dbReference type="ARBA" id="ARBA00001935"/>
    </source>
</evidence>
<keyword evidence="6" id="KW-0560">Oxidoreductase</keyword>
<dbReference type="GO" id="GO:0005507">
    <property type="term" value="F:copper ion binding"/>
    <property type="evidence" value="ECO:0007669"/>
    <property type="project" value="InterPro"/>
</dbReference>
<keyword evidence="3" id="KW-0408">Iron</keyword>
<dbReference type="CDD" id="cd13877">
    <property type="entry name" value="CuRO_2_Fet3p_like"/>
    <property type="match status" value="1"/>
</dbReference>
<dbReference type="Pfam" id="PF00394">
    <property type="entry name" value="Cu-oxidase"/>
    <property type="match status" value="1"/>
</dbReference>
<dbReference type="FunFam" id="2.60.40.420:FF:000024">
    <property type="entry name" value="FET5p Multicopper oxidase"/>
    <property type="match status" value="1"/>
</dbReference>
<evidence type="ECO:0000256" key="7">
    <source>
        <dbReference type="ARBA" id="ARBA00023008"/>
    </source>
</evidence>
<proteinExistence type="inferred from homology"/>
<keyword evidence="8" id="KW-0812">Transmembrane</keyword>
<dbReference type="CDD" id="cd13899">
    <property type="entry name" value="CuRO_3_Fet3p"/>
    <property type="match status" value="1"/>
</dbReference>
<dbReference type="SUPFAM" id="SSF49503">
    <property type="entry name" value="Cupredoxins"/>
    <property type="match status" value="3"/>
</dbReference>
<dbReference type="InterPro" id="IPR044130">
    <property type="entry name" value="CuRO_2_Fet3-like"/>
</dbReference>
<comment type="cofactor">
    <cofactor evidence="1">
        <name>Cu cation</name>
        <dbReference type="ChEBI" id="CHEBI:23378"/>
    </cofactor>
</comment>
<evidence type="ECO:0000256" key="6">
    <source>
        <dbReference type="ARBA" id="ARBA00023002"/>
    </source>
</evidence>
<dbReference type="GO" id="GO:0004322">
    <property type="term" value="F:ferroxidase activity"/>
    <property type="evidence" value="ECO:0007669"/>
    <property type="project" value="TreeGrafter"/>
</dbReference>
<evidence type="ECO:0000259" key="11">
    <source>
        <dbReference type="Pfam" id="PF07731"/>
    </source>
</evidence>
<comment type="similarity">
    <text evidence="2">Belongs to the multicopper oxidase family.</text>
</comment>
<dbReference type="InterPro" id="IPR008972">
    <property type="entry name" value="Cupredoxin"/>
</dbReference>
<feature type="chain" id="PRO_5020842535" evidence="9">
    <location>
        <begin position="24"/>
        <end position="645"/>
    </location>
</feature>
<evidence type="ECO:0000256" key="4">
    <source>
        <dbReference type="ARBA" id="ARBA00022723"/>
    </source>
</evidence>
<dbReference type="PROSITE" id="PS00079">
    <property type="entry name" value="MULTICOPPER_OXIDASE1"/>
    <property type="match status" value="2"/>
</dbReference>
<evidence type="ECO:0000256" key="3">
    <source>
        <dbReference type="ARBA" id="ARBA00022496"/>
    </source>
</evidence>
<keyword evidence="8" id="KW-0472">Membrane</keyword>
<evidence type="ECO:0000256" key="9">
    <source>
        <dbReference type="SAM" id="SignalP"/>
    </source>
</evidence>
<evidence type="ECO:0000256" key="8">
    <source>
        <dbReference type="SAM" id="Phobius"/>
    </source>
</evidence>
<keyword evidence="7" id="KW-0186">Copper</keyword>
<keyword evidence="8" id="KW-1133">Transmembrane helix</keyword>
<feature type="signal peptide" evidence="9">
    <location>
        <begin position="1"/>
        <end position="23"/>
    </location>
</feature>
<dbReference type="GO" id="GO:0033215">
    <property type="term" value="P:reductive iron assimilation"/>
    <property type="evidence" value="ECO:0007669"/>
    <property type="project" value="TreeGrafter"/>
</dbReference>
<feature type="domain" description="Plastocyanin-like" evidence="10">
    <location>
        <begin position="162"/>
        <end position="269"/>
    </location>
</feature>
<keyword evidence="4" id="KW-0479">Metal-binding</keyword>
<dbReference type="Proteomes" id="UP000307173">
    <property type="component" value="Unassembled WGS sequence"/>
</dbReference>
<dbReference type="EMBL" id="SELW01000533">
    <property type="protein sequence ID" value="TID23196.1"/>
    <property type="molecule type" value="Genomic_DNA"/>
</dbReference>
<dbReference type="STRING" id="52247.A0A4T0X0E4"/>
<evidence type="ECO:0000313" key="13">
    <source>
        <dbReference type="EMBL" id="TID23196.1"/>
    </source>
</evidence>
<feature type="transmembrane region" description="Helical" evidence="8">
    <location>
        <begin position="560"/>
        <end position="579"/>
    </location>
</feature>
<dbReference type="InterPro" id="IPR011706">
    <property type="entry name" value="Cu-oxidase_C"/>
</dbReference>